<keyword evidence="4" id="KW-1185">Reference proteome</keyword>
<protein>
    <recommendedName>
        <fullName evidence="2">Retroviral polymerase SH3-like domain-containing protein</fullName>
    </recommendedName>
</protein>
<dbReference type="EMBL" id="JAJFAZ020000001">
    <property type="protein sequence ID" value="KAI5350809.1"/>
    <property type="molecule type" value="Genomic_DNA"/>
</dbReference>
<dbReference type="Proteomes" id="UP001054821">
    <property type="component" value="Chromosome 1"/>
</dbReference>
<name>A0AAD5F2F1_PRUDU</name>
<dbReference type="Pfam" id="PF25597">
    <property type="entry name" value="SH3_retrovirus"/>
    <property type="match status" value="1"/>
</dbReference>
<evidence type="ECO:0000313" key="3">
    <source>
        <dbReference type="EMBL" id="KAI5350809.1"/>
    </source>
</evidence>
<accession>A0AAD5F2F1</accession>
<evidence type="ECO:0000256" key="1">
    <source>
        <dbReference type="SAM" id="MobiDB-lite"/>
    </source>
</evidence>
<dbReference type="AlphaFoldDB" id="A0AAD5F2F1"/>
<gene>
    <name evidence="3" type="ORF">L3X38_003700</name>
</gene>
<feature type="region of interest" description="Disordered" evidence="1">
    <location>
        <begin position="138"/>
        <end position="181"/>
    </location>
</feature>
<dbReference type="InterPro" id="IPR057670">
    <property type="entry name" value="SH3_retrovirus"/>
</dbReference>
<feature type="compositionally biased region" description="Basic and acidic residues" evidence="1">
    <location>
        <begin position="144"/>
        <end position="156"/>
    </location>
</feature>
<proteinExistence type="predicted"/>
<comment type="caution">
    <text evidence="3">The sequence shown here is derived from an EMBL/GenBank/DDBJ whole genome shotgun (WGS) entry which is preliminary data.</text>
</comment>
<evidence type="ECO:0000313" key="4">
    <source>
        <dbReference type="Proteomes" id="UP001054821"/>
    </source>
</evidence>
<reference evidence="3 4" key="1">
    <citation type="journal article" date="2022" name="G3 (Bethesda)">
        <title>Whole-genome sequence and methylome profiling of the almond [Prunus dulcis (Mill.) D.A. Webb] cultivar 'Nonpareil'.</title>
        <authorList>
            <person name="D'Amico-Willman K.M."/>
            <person name="Ouma W.Z."/>
            <person name="Meulia T."/>
            <person name="Sideli G.M."/>
            <person name="Gradziel T.M."/>
            <person name="Fresnedo-Ramirez J."/>
        </authorList>
    </citation>
    <scope>NUCLEOTIDE SEQUENCE [LARGE SCALE GENOMIC DNA]</scope>
    <source>
        <strain evidence="3">Clone GOH B32 T37-40</strain>
    </source>
</reference>
<evidence type="ECO:0000259" key="2">
    <source>
        <dbReference type="Pfam" id="PF25597"/>
    </source>
</evidence>
<organism evidence="3 4">
    <name type="scientific">Prunus dulcis</name>
    <name type="common">Almond</name>
    <name type="synonym">Amygdalus dulcis</name>
    <dbReference type="NCBI Taxonomy" id="3755"/>
    <lineage>
        <taxon>Eukaryota</taxon>
        <taxon>Viridiplantae</taxon>
        <taxon>Streptophyta</taxon>
        <taxon>Embryophyta</taxon>
        <taxon>Tracheophyta</taxon>
        <taxon>Spermatophyta</taxon>
        <taxon>Magnoliopsida</taxon>
        <taxon>eudicotyledons</taxon>
        <taxon>Gunneridae</taxon>
        <taxon>Pentapetalae</taxon>
        <taxon>rosids</taxon>
        <taxon>fabids</taxon>
        <taxon>Rosales</taxon>
        <taxon>Rosaceae</taxon>
        <taxon>Amygdaloideae</taxon>
        <taxon>Amygdaleae</taxon>
        <taxon>Prunus</taxon>
    </lineage>
</organism>
<feature type="domain" description="Retroviral polymerase SH3-like" evidence="2">
    <location>
        <begin position="72"/>
        <end position="118"/>
    </location>
</feature>
<sequence>MNIVSSSQTAPPNSNSRMPICQVQTVEFAHPSTTTNRLTAENVLKNTMSRPKGYNAIQSRSNLGNRQEIMIKLDPRAENCVFIGYAPYQKGYRCYHPPSQKVYTSMDVVFRKHDIYFSAVQEEHRDATTSQISRLFPSELSQPDSDRLLVESDRSPPENPNMFQNDRSPEDHDRSSPCCQT</sequence>